<comment type="caution">
    <text evidence="2">The sequence shown here is derived from an EMBL/GenBank/DDBJ whole genome shotgun (WGS) entry which is preliminary data.</text>
</comment>
<dbReference type="AlphaFoldDB" id="A0A0F9FNE6"/>
<feature type="non-terminal residue" evidence="2">
    <location>
        <position position="1"/>
    </location>
</feature>
<evidence type="ECO:0000313" key="2">
    <source>
        <dbReference type="EMBL" id="KKL80026.1"/>
    </source>
</evidence>
<feature type="compositionally biased region" description="Basic and acidic residues" evidence="1">
    <location>
        <begin position="59"/>
        <end position="77"/>
    </location>
</feature>
<organism evidence="2">
    <name type="scientific">marine sediment metagenome</name>
    <dbReference type="NCBI Taxonomy" id="412755"/>
    <lineage>
        <taxon>unclassified sequences</taxon>
        <taxon>metagenomes</taxon>
        <taxon>ecological metagenomes</taxon>
    </lineage>
</organism>
<name>A0A0F9FNE6_9ZZZZ</name>
<gene>
    <name evidence="2" type="ORF">LCGC14_2008940</name>
</gene>
<feature type="region of interest" description="Disordered" evidence="1">
    <location>
        <begin position="59"/>
        <end position="85"/>
    </location>
</feature>
<protein>
    <submittedName>
        <fullName evidence="2">Uncharacterized protein</fullName>
    </submittedName>
</protein>
<reference evidence="2" key="1">
    <citation type="journal article" date="2015" name="Nature">
        <title>Complex archaea that bridge the gap between prokaryotes and eukaryotes.</title>
        <authorList>
            <person name="Spang A."/>
            <person name="Saw J.H."/>
            <person name="Jorgensen S.L."/>
            <person name="Zaremba-Niedzwiedzka K."/>
            <person name="Martijn J."/>
            <person name="Lind A.E."/>
            <person name="van Eijk R."/>
            <person name="Schleper C."/>
            <person name="Guy L."/>
            <person name="Ettema T.J."/>
        </authorList>
    </citation>
    <scope>NUCLEOTIDE SEQUENCE</scope>
</reference>
<proteinExistence type="predicted"/>
<accession>A0A0F9FNE6</accession>
<dbReference type="EMBL" id="LAZR01022983">
    <property type="protein sequence ID" value="KKL80026.1"/>
    <property type="molecule type" value="Genomic_DNA"/>
</dbReference>
<evidence type="ECO:0000256" key="1">
    <source>
        <dbReference type="SAM" id="MobiDB-lite"/>
    </source>
</evidence>
<sequence>HLDCSIHRHTLHHDYSFRYLSLVVNVATSYSSVLSCQRRPPCSIALAWLRPALLAPSHHSPERLPGGRHEGRRDVREASGAGVRRHREHELLPVPPLRRAYGHLRARGRPGRGRGAGAGLPGRDPHLFSWDPVRPIASLLVNRHPDKPFRRVFRYSLFVSPHPLSPTIASGFQTNTGP</sequence>